<dbReference type="EMBL" id="OX596115">
    <property type="protein sequence ID" value="CAN0471569.1"/>
    <property type="molecule type" value="Genomic_DNA"/>
</dbReference>
<reference evidence="1" key="1">
    <citation type="submission" date="2023-05" db="EMBL/GenBank/DDBJ databases">
        <authorList>
            <consortium name="ELIXIR-Norway"/>
        </authorList>
    </citation>
    <scope>NUCLEOTIDE SEQUENCE</scope>
</reference>
<protein>
    <submittedName>
        <fullName evidence="1">Uncharacterized protein</fullName>
    </submittedName>
</protein>
<gene>
    <name evidence="1" type="ORF">MRATA1EN22A_LOCUS20540</name>
</gene>
<accession>A0AC59ZN03</accession>
<proteinExistence type="predicted"/>
<organism evidence="1 2">
    <name type="scientific">Rangifer tarandus platyrhynchus</name>
    <name type="common">Svalbard reindeer</name>
    <dbReference type="NCBI Taxonomy" id="3082113"/>
    <lineage>
        <taxon>Eukaryota</taxon>
        <taxon>Metazoa</taxon>
        <taxon>Chordata</taxon>
        <taxon>Craniata</taxon>
        <taxon>Vertebrata</taxon>
        <taxon>Euteleostomi</taxon>
        <taxon>Mammalia</taxon>
        <taxon>Eutheria</taxon>
        <taxon>Laurasiatheria</taxon>
        <taxon>Artiodactyla</taxon>
        <taxon>Ruminantia</taxon>
        <taxon>Pecora</taxon>
        <taxon>Cervidae</taxon>
        <taxon>Odocoileinae</taxon>
        <taxon>Rangifer</taxon>
    </lineage>
</organism>
<name>A0AC59ZN03_RANTA</name>
<evidence type="ECO:0000313" key="2">
    <source>
        <dbReference type="Proteomes" id="UP001162501"/>
    </source>
</evidence>
<evidence type="ECO:0000313" key="1">
    <source>
        <dbReference type="EMBL" id="CAN0471569.1"/>
    </source>
</evidence>
<dbReference type="Proteomes" id="UP001162501">
    <property type="component" value="Chromosome 31"/>
</dbReference>
<reference evidence="1" key="2">
    <citation type="submission" date="2025-03" db="EMBL/GenBank/DDBJ databases">
        <authorList>
            <consortium name="ELIXIR-Norway"/>
            <consortium name="Elixir Norway"/>
        </authorList>
    </citation>
    <scope>NUCLEOTIDE SEQUENCE</scope>
</reference>
<sequence length="131" mass="14940">MRRRPDRQGRSGLQGFRKAALVLTLKMISVVLMSAILDYFLISVMQVEGLPRSLSKQNQLRTLINMSPGWWYPVRLSRMNGVFQFRPLCWHSCLLGKCVLMYMTAHNTLIINSIKNLITQKALIGTEPFGG</sequence>